<accession>K2S871</accession>
<dbReference type="OrthoDB" id="4156714at2759"/>
<dbReference type="HOGENOM" id="CLU_1224968_0_0_1"/>
<evidence type="ECO:0000313" key="2">
    <source>
        <dbReference type="EMBL" id="EKG21117.1"/>
    </source>
</evidence>
<evidence type="ECO:0000313" key="3">
    <source>
        <dbReference type="Proteomes" id="UP000007129"/>
    </source>
</evidence>
<evidence type="ECO:0000256" key="1">
    <source>
        <dbReference type="SAM" id="MobiDB-lite"/>
    </source>
</evidence>
<proteinExistence type="predicted"/>
<gene>
    <name evidence="2" type="ORF">MPH_01570</name>
</gene>
<feature type="compositionally biased region" description="Basic and acidic residues" evidence="1">
    <location>
        <begin position="95"/>
        <end position="107"/>
    </location>
</feature>
<organism evidence="2 3">
    <name type="scientific">Macrophomina phaseolina (strain MS6)</name>
    <name type="common">Charcoal rot fungus</name>
    <dbReference type="NCBI Taxonomy" id="1126212"/>
    <lineage>
        <taxon>Eukaryota</taxon>
        <taxon>Fungi</taxon>
        <taxon>Dikarya</taxon>
        <taxon>Ascomycota</taxon>
        <taxon>Pezizomycotina</taxon>
        <taxon>Dothideomycetes</taxon>
        <taxon>Dothideomycetes incertae sedis</taxon>
        <taxon>Botryosphaeriales</taxon>
        <taxon>Botryosphaeriaceae</taxon>
        <taxon>Macrophomina</taxon>
    </lineage>
</organism>
<dbReference type="Proteomes" id="UP000007129">
    <property type="component" value="Unassembled WGS sequence"/>
</dbReference>
<protein>
    <submittedName>
        <fullName evidence="2">Uncharacterized protein</fullName>
    </submittedName>
</protein>
<name>K2S871_MACPH</name>
<dbReference type="STRING" id="1126212.K2S871"/>
<sequence>MKEVATISSVHELTGFGHLFLILAALLSEHLYDYIFNNPFFAFNDPEDKRVQSRLRRYSEQVPFSHPRRAPARSAEMARSISKAPLPASPGYATRPHDLDARDSSKKPSRHIELHDIVVEASNLYASVQTQSASFVWQPSSTLLRKPFSIALAHMKPDRYHRLEDEEDPSHDGKPVLILLSPAIEIRGDCGGSNMQGCRILAKASVYLDEKPVPEVKQEGPLLTSP</sequence>
<feature type="region of interest" description="Disordered" evidence="1">
    <location>
        <begin position="62"/>
        <end position="107"/>
    </location>
</feature>
<dbReference type="AlphaFoldDB" id="K2S871"/>
<dbReference type="InParanoid" id="K2S871"/>
<comment type="caution">
    <text evidence="2">The sequence shown here is derived from an EMBL/GenBank/DDBJ whole genome shotgun (WGS) entry which is preliminary data.</text>
</comment>
<dbReference type="EMBL" id="AHHD01000059">
    <property type="protein sequence ID" value="EKG21117.1"/>
    <property type="molecule type" value="Genomic_DNA"/>
</dbReference>
<dbReference type="VEuPathDB" id="FungiDB:MPH_01570"/>
<reference evidence="2 3" key="1">
    <citation type="journal article" date="2012" name="BMC Genomics">
        <title>Tools to kill: Genome of one of the most destructive plant pathogenic fungi Macrophomina phaseolina.</title>
        <authorList>
            <person name="Islam M.S."/>
            <person name="Haque M.S."/>
            <person name="Islam M.M."/>
            <person name="Emdad E.M."/>
            <person name="Halim A."/>
            <person name="Hossen Q.M.M."/>
            <person name="Hossain M.Z."/>
            <person name="Ahmed B."/>
            <person name="Rahim S."/>
            <person name="Rahman M.S."/>
            <person name="Alam M.M."/>
            <person name="Hou S."/>
            <person name="Wan X."/>
            <person name="Saito J.A."/>
            <person name="Alam M."/>
        </authorList>
    </citation>
    <scope>NUCLEOTIDE SEQUENCE [LARGE SCALE GENOMIC DNA]</scope>
    <source>
        <strain evidence="2 3">MS6</strain>
    </source>
</reference>